<comment type="similarity">
    <text evidence="1">Belongs to the ATP-dependent AMP-binding enzyme family.</text>
</comment>
<organism evidence="5 6">
    <name type="scientific">Cutibacterium acnes</name>
    <name type="common">Propionibacterium acnes</name>
    <dbReference type="NCBI Taxonomy" id="1747"/>
    <lineage>
        <taxon>Bacteria</taxon>
        <taxon>Bacillati</taxon>
        <taxon>Actinomycetota</taxon>
        <taxon>Actinomycetes</taxon>
        <taxon>Propionibacteriales</taxon>
        <taxon>Propionibacteriaceae</taxon>
        <taxon>Cutibacterium</taxon>
    </lineage>
</organism>
<evidence type="ECO:0000256" key="1">
    <source>
        <dbReference type="ARBA" id="ARBA00006432"/>
    </source>
</evidence>
<gene>
    <name evidence="5" type="ORF">B1B09_10355</name>
</gene>
<dbReference type="GO" id="GO:0006631">
    <property type="term" value="P:fatty acid metabolic process"/>
    <property type="evidence" value="ECO:0007669"/>
    <property type="project" value="TreeGrafter"/>
</dbReference>
<dbReference type="PANTHER" id="PTHR43201">
    <property type="entry name" value="ACYL-COA SYNTHETASE"/>
    <property type="match status" value="1"/>
</dbReference>
<dbReference type="Pfam" id="PF13193">
    <property type="entry name" value="AMP-binding_C"/>
    <property type="match status" value="1"/>
</dbReference>
<keyword evidence="2 5" id="KW-0436">Ligase</keyword>
<dbReference type="Proteomes" id="UP000226191">
    <property type="component" value="Unassembled WGS sequence"/>
</dbReference>
<protein>
    <submittedName>
        <fullName evidence="5">Fatty acid--CoA ligase</fullName>
    </submittedName>
</protein>
<proteinExistence type="inferred from homology"/>
<dbReference type="InterPro" id="IPR042099">
    <property type="entry name" value="ANL_N_sf"/>
</dbReference>
<dbReference type="Gene3D" id="3.40.50.12780">
    <property type="entry name" value="N-terminal domain of ligase-like"/>
    <property type="match status" value="1"/>
</dbReference>
<evidence type="ECO:0000256" key="2">
    <source>
        <dbReference type="ARBA" id="ARBA00022598"/>
    </source>
</evidence>
<evidence type="ECO:0000313" key="5">
    <source>
        <dbReference type="EMBL" id="PGF32504.1"/>
    </source>
</evidence>
<dbReference type="PANTHER" id="PTHR43201:SF5">
    <property type="entry name" value="MEDIUM-CHAIN ACYL-COA LIGASE ACSF2, MITOCHONDRIAL"/>
    <property type="match status" value="1"/>
</dbReference>
<name>A0AA44THF1_CUTAC</name>
<feature type="domain" description="AMP-dependent synthetase/ligase" evidence="3">
    <location>
        <begin position="22"/>
        <end position="405"/>
    </location>
</feature>
<dbReference type="SUPFAM" id="SSF56801">
    <property type="entry name" value="Acetyl-CoA synthetase-like"/>
    <property type="match status" value="1"/>
</dbReference>
<dbReference type="GO" id="GO:0031956">
    <property type="term" value="F:medium-chain fatty acid-CoA ligase activity"/>
    <property type="evidence" value="ECO:0007669"/>
    <property type="project" value="TreeGrafter"/>
</dbReference>
<evidence type="ECO:0000313" key="6">
    <source>
        <dbReference type="Proteomes" id="UP000226191"/>
    </source>
</evidence>
<dbReference type="InterPro" id="IPR025110">
    <property type="entry name" value="AMP-bd_C"/>
</dbReference>
<evidence type="ECO:0000259" key="3">
    <source>
        <dbReference type="Pfam" id="PF00501"/>
    </source>
</evidence>
<dbReference type="AlphaFoldDB" id="A0AA44THF1"/>
<dbReference type="Pfam" id="PF00501">
    <property type="entry name" value="AMP-binding"/>
    <property type="match status" value="1"/>
</dbReference>
<dbReference type="InterPro" id="IPR000873">
    <property type="entry name" value="AMP-dep_synth/lig_dom"/>
</dbReference>
<dbReference type="Gene3D" id="3.30.300.30">
    <property type="match status" value="1"/>
</dbReference>
<dbReference type="EMBL" id="MVCE01000005">
    <property type="protein sequence ID" value="PGF32504.1"/>
    <property type="molecule type" value="Genomic_DNA"/>
</dbReference>
<feature type="domain" description="AMP-binding enzyme C-terminal" evidence="4">
    <location>
        <begin position="456"/>
        <end position="534"/>
    </location>
</feature>
<dbReference type="InterPro" id="IPR045851">
    <property type="entry name" value="AMP-bd_C_sf"/>
</dbReference>
<accession>A0AA44THF1</accession>
<sequence>MGFDSQPLRAYVEHNFTYVAGLERNLHRFGDSPAMIDPVADRSWTYRELAADVERFAVVLSQHGVGPGDTFAFELFNTSQFAICYLAAHRLGAVGTVLNCRLAPGELACALRDARPKVLVYDAEVTSRVLPALEEVAPERETPTPSLIQVAPAGTSPDLPDGAVDFDTALSQADGRAPDRPSNLSTYDEVIRLYTSGTTGLPKGVPLPSFVEVMSAHDVIMHFPLTPQDRTLNMTPWFHRGGLHSGGPNPTFYVGGSVVPMREFDADTVLDWVGRYQITFLIGAPTALERLARAQEKNARDLSGLKGIVTMGSPLDAGSARRYMEVLTPNISNGYGTTETFWNTFLRPFDLPGMAGTAGRASTDDDVEVVKVFDDRIAEPDELAAKDGVEVGEVAMRSPKCGMSYSGETGSKDPKFHAGWFYPGDLATWDEHEFVTIVGRKDEMIISGGENVFPTQVESVLESHPSVLESIVVGLPDPEWGQLVVAYVVADPDAAAVTADELEAHCLASEDLARFKRPRAYRFVDKLPMTPTGKKKHVEATAMACREADTFVRPRHY</sequence>
<comment type="caution">
    <text evidence="5">The sequence shown here is derived from an EMBL/GenBank/DDBJ whole genome shotgun (WGS) entry which is preliminary data.</text>
</comment>
<evidence type="ECO:0000259" key="4">
    <source>
        <dbReference type="Pfam" id="PF13193"/>
    </source>
</evidence>
<reference evidence="5 6" key="1">
    <citation type="submission" date="2017-02" db="EMBL/GenBank/DDBJ databases">
        <title>Prevalence of linear plasmids in Cutibacterium acnes isolates obtained from cancerous prostatic tissue.</title>
        <authorList>
            <person name="Davidsson S."/>
            <person name="Bruggemann H."/>
        </authorList>
    </citation>
    <scope>NUCLEOTIDE SEQUENCE [LARGE SCALE GENOMIC DNA]</scope>
    <source>
        <strain evidence="5 6">11-78</strain>
    </source>
</reference>